<dbReference type="RefSeq" id="YP_009016182.1">
    <property type="nucleotide sequence ID" value="NC_023722.1"/>
</dbReference>
<dbReference type="Pfam" id="PF03237">
    <property type="entry name" value="Terminase_6N"/>
    <property type="match status" value="1"/>
</dbReference>
<proteinExistence type="predicted"/>
<dbReference type="Proteomes" id="UP000001504">
    <property type="component" value="Segment"/>
</dbReference>
<evidence type="ECO:0000313" key="2">
    <source>
        <dbReference type="Proteomes" id="UP000001504"/>
    </source>
</evidence>
<dbReference type="GeneID" id="18564196"/>
<organism evidence="1 2">
    <name type="scientific">Rhodococcus phage ReqiPine5</name>
    <dbReference type="NCBI Taxonomy" id="691963"/>
    <lineage>
        <taxon>Viruses</taxon>
        <taxon>Duplodnaviria</taxon>
        <taxon>Heunggongvirae</taxon>
        <taxon>Uroviricota</taxon>
        <taxon>Caudoviricetes</taxon>
        <taxon>Caudoviricetes incertae sedis</taxon>
        <taxon>Reqipinevirus</taxon>
        <taxon>Reqipinevirus reqipine5</taxon>
    </lineage>
</organism>
<gene>
    <name evidence="1" type="ORF">ReqiPine5gene01</name>
</gene>
<sequence>MEDNTPSDGVTTPFPHILPRMTTTDQLASLIESHTEGWTDERRSAFLDHLLREKDRADLRDSYDGPAELMAALDPHFVITPAIATISAAVERAIREPRRNLLVTMPPQEGKSTLCSVAAPLRALQINPDQRIILATYAAGLAEEHSRTMRSLIERAGSGAVDPVSGMALKDRLGFTFADDRRAVDGWKVKGHDGGLNAVGIGGTTTGRRGDLIIIDDPFKDMAEADSKTQREKVLTWFRSVAMTRLAPTASIILVQTRWHEEDLAGKILELEKALPREDRRWKHINIPAVSEDGVPDALGRDPGVAMVSARGRTKKQFADTRTVVGERVWSALYQGQPTPSSGGLFHRAWWTKNAVEELPENPNLRVVAVDPADSGKGDEAGVIAAQWEPTGHVTFFDDRSGKFTADEWAGVACQLAFDIGASVILVEAYAAGTTYEKAVRDKWRDMGFDRSCPKIVQWRGTGDAVARSGHLRQAAETGRARVVVGRCPELVSQSVTWQQGQHQPDRVAAAVIAHTHLVSVGQRHAASGIGDPTKTAPSGKYQSVFGRKINGM</sequence>
<name>D4P7X6_9CAUD</name>
<dbReference type="EMBL" id="GU580943">
    <property type="protein sequence ID" value="ADD81106.1"/>
    <property type="molecule type" value="Genomic_DNA"/>
</dbReference>
<dbReference type="KEGG" id="vg:18564196"/>
<dbReference type="OrthoDB" id="1901at10239"/>
<keyword evidence="2" id="KW-1185">Reference proteome</keyword>
<evidence type="ECO:0000313" key="1">
    <source>
        <dbReference type="EMBL" id="ADD81106.1"/>
    </source>
</evidence>
<accession>D4P7X6</accession>
<reference evidence="1 2" key="1">
    <citation type="journal article" date="2011" name="Appl. Environ. Microbiol.">
        <title>Genomic and functional analyses of Rhodococcus equi phages ReqiPepy6, ReqiPoco6, ReqiPine5, and ReqiDocB7.</title>
        <authorList>
            <person name="Summer E.J."/>
            <person name="Liu M."/>
            <person name="Gill J.J."/>
            <person name="Grant M."/>
            <person name="Chan-Cortes T.N."/>
            <person name="Ferguson L."/>
            <person name="Janes C."/>
            <person name="Lange K."/>
            <person name="Bertoli M."/>
            <person name="Moore C."/>
            <person name="Orchard R.C."/>
            <person name="Cohen N."/>
            <person name="Young R."/>
        </authorList>
    </citation>
    <scope>NUCLEOTIDE SEQUENCE [LARGE SCALE GENOMIC DNA]</scope>
</reference>
<protein>
    <submittedName>
        <fullName evidence="1">TerL</fullName>
    </submittedName>
</protein>